<comment type="similarity">
    <text evidence="1 6">Belongs to the VPS36 family.</text>
</comment>
<evidence type="ECO:0000313" key="7">
    <source>
        <dbReference type="EMBL" id="KFD71712.1"/>
    </source>
</evidence>
<evidence type="ECO:0000256" key="4">
    <source>
        <dbReference type="ARBA" id="ARBA00022490"/>
    </source>
</evidence>
<dbReference type="GO" id="GO:0032266">
    <property type="term" value="F:phosphatidylinositol-3-phosphate binding"/>
    <property type="evidence" value="ECO:0007669"/>
    <property type="project" value="UniProtKB-UniRule"/>
</dbReference>
<keyword evidence="5 6" id="KW-0653">Protein transport</keyword>
<dbReference type="FunFam" id="1.10.10.10:FF:000416">
    <property type="entry name" value="Vacuolar protein-sorting-associated protein 36"/>
    <property type="match status" value="1"/>
</dbReference>
<dbReference type="InterPro" id="IPR036388">
    <property type="entry name" value="WH-like_DNA-bd_sf"/>
</dbReference>
<dbReference type="InterPro" id="IPR037855">
    <property type="entry name" value="Vps36"/>
</dbReference>
<accession>A0A085NQG6</accession>
<comment type="subunit">
    <text evidence="6">Component of the endosomal sorting complex required for transport II (ESCRT-II).</text>
</comment>
<dbReference type="PANTHER" id="PTHR13128">
    <property type="entry name" value="VACUOLAR PROTEIN-SORTING-ASSOCIATED PROTEIN 36"/>
    <property type="match status" value="1"/>
</dbReference>
<dbReference type="InterPro" id="IPR040608">
    <property type="entry name" value="Snf8/Vps36"/>
</dbReference>
<dbReference type="Proteomes" id="UP000030758">
    <property type="component" value="Unassembled WGS sequence"/>
</dbReference>
<feature type="non-terminal residue" evidence="7">
    <location>
        <position position="1"/>
    </location>
</feature>
<reference evidence="7" key="1">
    <citation type="journal article" date="2014" name="Nat. Genet.">
        <title>Genome and transcriptome of the porcine whipworm Trichuris suis.</title>
        <authorList>
            <person name="Jex A.R."/>
            <person name="Nejsum P."/>
            <person name="Schwarz E.M."/>
            <person name="Hu L."/>
            <person name="Young N.D."/>
            <person name="Hall R.S."/>
            <person name="Korhonen P.K."/>
            <person name="Liao S."/>
            <person name="Thamsborg S."/>
            <person name="Xia J."/>
            <person name="Xu P."/>
            <person name="Wang S."/>
            <person name="Scheerlinck J.P."/>
            <person name="Hofmann A."/>
            <person name="Sternberg P.W."/>
            <person name="Wang J."/>
            <person name="Gasser R.B."/>
        </authorList>
    </citation>
    <scope>NUCLEOTIDE SEQUENCE [LARGE SCALE GENOMIC DNA]</scope>
    <source>
        <strain evidence="7">DCEP-RM93F</strain>
    </source>
</reference>
<dbReference type="Pfam" id="PF04157">
    <property type="entry name" value="EAP30"/>
    <property type="match status" value="1"/>
</dbReference>
<dbReference type="Gene3D" id="6.10.140.260">
    <property type="match status" value="1"/>
</dbReference>
<organism evidence="7">
    <name type="scientific">Trichuris suis</name>
    <name type="common">pig whipworm</name>
    <dbReference type="NCBI Taxonomy" id="68888"/>
    <lineage>
        <taxon>Eukaryota</taxon>
        <taxon>Metazoa</taxon>
        <taxon>Ecdysozoa</taxon>
        <taxon>Nematoda</taxon>
        <taxon>Enoplea</taxon>
        <taxon>Dorylaimia</taxon>
        <taxon>Trichinellida</taxon>
        <taxon>Trichuridae</taxon>
        <taxon>Trichuris</taxon>
    </lineage>
</organism>
<comment type="subcellular location">
    <subcellularLocation>
        <location evidence="6">Cytoplasm</location>
    </subcellularLocation>
    <subcellularLocation>
        <location evidence="6">Endosome</location>
    </subcellularLocation>
</comment>
<dbReference type="GO" id="GO:0043130">
    <property type="term" value="F:ubiquitin binding"/>
    <property type="evidence" value="ECO:0007669"/>
    <property type="project" value="UniProtKB-UniRule"/>
</dbReference>
<evidence type="ECO:0000256" key="6">
    <source>
        <dbReference type="RuleBase" id="RU367095"/>
    </source>
</evidence>
<dbReference type="GO" id="GO:0031902">
    <property type="term" value="C:late endosome membrane"/>
    <property type="evidence" value="ECO:0007669"/>
    <property type="project" value="UniProtKB-UniRule"/>
</dbReference>
<dbReference type="EMBL" id="KL367481">
    <property type="protein sequence ID" value="KFD71712.1"/>
    <property type="molecule type" value="Genomic_DNA"/>
</dbReference>
<keyword evidence="6" id="KW-0967">Endosome</keyword>
<keyword evidence="4 6" id="KW-0963">Cytoplasm</keyword>
<sequence>LSRTGERKLAEHLHNEYVLRSESVYNPITGNLIFRTFGTSNLSTEFPAVISLAAQSASTMRRAGIVGIERQLENKRERNAGQISRAFQDLTPLMSMAKDMVNLAKKISAEIRDKTGAISPDETIQLKSHLLCLGIDDPVTRAHASGDSASYVTLLARECANVLHTPIENANGLMTVYHAYVYINRARGFDLISPNDFREACSLMEQLQLPVRMVQFRSGVSVLVTDQFNCEEQDKAILDTIAAKGCANAEQLSSLMQVPVLLIMERLLVAEDRGLLCRDETIEGLYFYPNKFLSDDISN</sequence>
<evidence type="ECO:0000256" key="5">
    <source>
        <dbReference type="ARBA" id="ARBA00022927"/>
    </source>
</evidence>
<proteinExistence type="inferred from homology"/>
<gene>
    <name evidence="7" type="ORF">M514_04275</name>
</gene>
<evidence type="ECO:0000256" key="2">
    <source>
        <dbReference type="ARBA" id="ARBA00017953"/>
    </source>
</evidence>
<dbReference type="Gene3D" id="1.10.10.10">
    <property type="entry name" value="Winged helix-like DNA-binding domain superfamily/Winged helix DNA-binding domain"/>
    <property type="match status" value="2"/>
</dbReference>
<protein>
    <recommendedName>
        <fullName evidence="2 6">Vacuolar protein-sorting-associated protein 36</fullName>
    </recommendedName>
    <alternativeName>
        <fullName evidence="6">ESCRT-II complex subunit VPS36</fullName>
    </alternativeName>
</protein>
<dbReference type="InterPro" id="IPR036390">
    <property type="entry name" value="WH_DNA-bd_sf"/>
</dbReference>
<keyword evidence="3 6" id="KW-0813">Transport</keyword>
<dbReference type="PANTHER" id="PTHR13128:SF12">
    <property type="entry name" value="VACUOLAR PROTEIN-SORTING-ASSOCIATED PROTEIN 36"/>
    <property type="match status" value="1"/>
</dbReference>
<dbReference type="AlphaFoldDB" id="A0A085NQG6"/>
<evidence type="ECO:0000256" key="3">
    <source>
        <dbReference type="ARBA" id="ARBA00022448"/>
    </source>
</evidence>
<dbReference type="GO" id="GO:0000814">
    <property type="term" value="C:ESCRT II complex"/>
    <property type="evidence" value="ECO:0007669"/>
    <property type="project" value="UniProtKB-UniRule"/>
</dbReference>
<dbReference type="SUPFAM" id="SSF46785">
    <property type="entry name" value="Winged helix' DNA-binding domain"/>
    <property type="match status" value="2"/>
</dbReference>
<comment type="function">
    <text evidence="6">Component of the ESCRT-II complex (endosomal sorting complex required for transport II), which is required for multivesicular body (MVB) formation and sorting of endosomal cargo proteins into MVBs.</text>
</comment>
<evidence type="ECO:0000256" key="1">
    <source>
        <dbReference type="ARBA" id="ARBA00009697"/>
    </source>
</evidence>
<dbReference type="GO" id="GO:0043328">
    <property type="term" value="P:protein transport to vacuole involved in ubiquitin-dependent protein catabolic process via the multivesicular body sorting pathway"/>
    <property type="evidence" value="ECO:0007669"/>
    <property type="project" value="UniProtKB-UniRule"/>
</dbReference>
<name>A0A085NQG6_9BILA</name>